<dbReference type="InParanoid" id="V4TJS4"/>
<accession>V4TJS4</accession>
<gene>
    <name evidence="2" type="ORF">CICLE_v10033387mg</name>
</gene>
<feature type="region of interest" description="Disordered" evidence="1">
    <location>
        <begin position="1"/>
        <end position="21"/>
    </location>
</feature>
<evidence type="ECO:0000313" key="3">
    <source>
        <dbReference type="Proteomes" id="UP000030687"/>
    </source>
</evidence>
<evidence type="ECO:0000256" key="1">
    <source>
        <dbReference type="SAM" id="MobiDB-lite"/>
    </source>
</evidence>
<dbReference type="EMBL" id="KI536726">
    <property type="protein sequence ID" value="ESR50051.1"/>
    <property type="molecule type" value="Genomic_DNA"/>
</dbReference>
<name>V4TJS4_CITCL</name>
<reference evidence="2 3" key="1">
    <citation type="submission" date="2013-10" db="EMBL/GenBank/DDBJ databases">
        <authorList>
            <consortium name="International Citrus Genome Consortium"/>
            <person name="Jenkins J."/>
            <person name="Schmutz J."/>
            <person name="Prochnik S."/>
            <person name="Rokhsar D."/>
            <person name="Gmitter F."/>
            <person name="Ollitrault P."/>
            <person name="Machado M."/>
            <person name="Talon M."/>
            <person name="Wincker P."/>
            <person name="Jaillon O."/>
            <person name="Morgante M."/>
        </authorList>
    </citation>
    <scope>NUCLEOTIDE SEQUENCE</scope>
    <source>
        <strain evidence="3">cv. Clemenules</strain>
    </source>
</reference>
<dbReference type="KEGG" id="cic:CICLE_v10033387mg"/>
<sequence length="47" mass="5453">MTAKFERLGSLKSPSTDAANSQNSYRFWSANIFCKWAQFIYLFILSL</sequence>
<dbReference type="AlphaFoldDB" id="V4TJS4"/>
<feature type="compositionally biased region" description="Polar residues" evidence="1">
    <location>
        <begin position="12"/>
        <end position="21"/>
    </location>
</feature>
<dbReference type="Gramene" id="ESR50051">
    <property type="protein sequence ID" value="ESR50051"/>
    <property type="gene ID" value="CICLE_v10033387mg"/>
</dbReference>
<protein>
    <submittedName>
        <fullName evidence="2">Uncharacterized protein</fullName>
    </submittedName>
</protein>
<dbReference type="Proteomes" id="UP000030687">
    <property type="component" value="Unassembled WGS sequence"/>
</dbReference>
<proteinExistence type="predicted"/>
<keyword evidence="3" id="KW-1185">Reference proteome</keyword>
<organism evidence="2 3">
    <name type="scientific">Citrus clementina</name>
    <name type="common">Clementine</name>
    <name type="synonym">Citrus deliciosa x Citrus sinensis</name>
    <dbReference type="NCBI Taxonomy" id="85681"/>
    <lineage>
        <taxon>Eukaryota</taxon>
        <taxon>Viridiplantae</taxon>
        <taxon>Streptophyta</taxon>
        <taxon>Embryophyta</taxon>
        <taxon>Tracheophyta</taxon>
        <taxon>Spermatophyta</taxon>
        <taxon>Magnoliopsida</taxon>
        <taxon>eudicotyledons</taxon>
        <taxon>Gunneridae</taxon>
        <taxon>Pentapetalae</taxon>
        <taxon>rosids</taxon>
        <taxon>malvids</taxon>
        <taxon>Sapindales</taxon>
        <taxon>Rutaceae</taxon>
        <taxon>Aurantioideae</taxon>
        <taxon>Citrus</taxon>
    </lineage>
</organism>
<evidence type="ECO:0000313" key="2">
    <source>
        <dbReference type="EMBL" id="ESR50051.1"/>
    </source>
</evidence>